<protein>
    <recommendedName>
        <fullName evidence="3">VOC domain-containing protein</fullName>
    </recommendedName>
</protein>
<evidence type="ECO:0000313" key="1">
    <source>
        <dbReference type="EMBL" id="KUG51055.1"/>
    </source>
</evidence>
<evidence type="ECO:0008006" key="3">
    <source>
        <dbReference type="Google" id="ProtNLM"/>
    </source>
</evidence>
<dbReference type="AlphaFoldDB" id="A0A0W8I0D2"/>
<evidence type="ECO:0000313" key="2">
    <source>
        <dbReference type="Proteomes" id="UP000054837"/>
    </source>
</evidence>
<name>A0A0W8I0D2_9MICO</name>
<keyword evidence="2" id="KW-1185">Reference proteome</keyword>
<dbReference type="CDD" id="cd06587">
    <property type="entry name" value="VOC"/>
    <property type="match status" value="1"/>
</dbReference>
<reference evidence="1 2" key="1">
    <citation type="submission" date="2015-12" db="EMBL/GenBank/DDBJ databases">
        <title>Serinicoccus chungangenesis strain CD08_5 genome sequencing and assembly.</title>
        <authorList>
            <person name="Chander A.M."/>
            <person name="Kaur G."/>
            <person name="Nair G.R."/>
            <person name="Dhawan D.K."/>
            <person name="Kochhar R.K."/>
            <person name="Mayilraj S."/>
            <person name="Bhadada S.K."/>
        </authorList>
    </citation>
    <scope>NUCLEOTIDE SEQUENCE [LARGE SCALE GENOMIC DNA]</scope>
    <source>
        <strain evidence="1 2">CD08_5</strain>
    </source>
</reference>
<dbReference type="STRING" id="767452.AVL62_12430"/>
<gene>
    <name evidence="1" type="ORF">AVL62_12430</name>
</gene>
<dbReference type="RefSeq" id="WP_058892600.1">
    <property type="nucleotide sequence ID" value="NZ_LQBL01000033.1"/>
</dbReference>
<sequence>MITDLTAQPIRFTADIPGWQRLLEAVGARLVLERPGWLVYAVGSGRVALHQSSDAQPPGTTLAFSTTTPVPRAVEAAAAAGVPITLGRPDHGEAGMVSAPDGTAFTLDSPTPVEQDGPPADARLLVLPIWYGPDTGMIRGVLEGLGARPRLVADDGTWTDLTCEGGGLVAAHRADDAALELAFEWDGDVEEALALLTEAGIEATLIDETYSRTVQVADPDGIKEIWVNERQTDHYGYKRL</sequence>
<organism evidence="1 2">
    <name type="scientific">Serinicoccus chungangensis</name>
    <dbReference type="NCBI Taxonomy" id="767452"/>
    <lineage>
        <taxon>Bacteria</taxon>
        <taxon>Bacillati</taxon>
        <taxon>Actinomycetota</taxon>
        <taxon>Actinomycetes</taxon>
        <taxon>Micrococcales</taxon>
        <taxon>Ornithinimicrobiaceae</taxon>
        <taxon>Serinicoccus</taxon>
    </lineage>
</organism>
<comment type="caution">
    <text evidence="1">The sequence shown here is derived from an EMBL/GenBank/DDBJ whole genome shotgun (WGS) entry which is preliminary data.</text>
</comment>
<dbReference type="InterPro" id="IPR029068">
    <property type="entry name" value="Glyas_Bleomycin-R_OHBP_Dase"/>
</dbReference>
<dbReference type="Proteomes" id="UP000054837">
    <property type="component" value="Unassembled WGS sequence"/>
</dbReference>
<dbReference type="SUPFAM" id="SSF54593">
    <property type="entry name" value="Glyoxalase/Bleomycin resistance protein/Dihydroxybiphenyl dioxygenase"/>
    <property type="match status" value="2"/>
</dbReference>
<proteinExistence type="predicted"/>
<dbReference type="OrthoDB" id="3296095at2"/>
<dbReference type="Gene3D" id="3.10.180.10">
    <property type="entry name" value="2,3-Dihydroxybiphenyl 1,2-Dioxygenase, domain 1"/>
    <property type="match status" value="1"/>
</dbReference>
<accession>A0A0W8I0D2</accession>
<dbReference type="EMBL" id="LQBL01000033">
    <property type="protein sequence ID" value="KUG51055.1"/>
    <property type="molecule type" value="Genomic_DNA"/>
</dbReference>